<dbReference type="AlphaFoldDB" id="A0AAD1SNT8"/>
<dbReference type="FunFam" id="3.30.160.60:FF:001289">
    <property type="entry name" value="Zinc finger protein 574"/>
    <property type="match status" value="1"/>
</dbReference>
<feature type="domain" description="C2H2-type" evidence="11">
    <location>
        <begin position="217"/>
        <end position="240"/>
    </location>
</feature>
<dbReference type="InterPro" id="IPR050888">
    <property type="entry name" value="ZnF_C2H2-type_TF"/>
</dbReference>
<evidence type="ECO:0000256" key="2">
    <source>
        <dbReference type="ARBA" id="ARBA00022723"/>
    </source>
</evidence>
<gene>
    <name evidence="12" type="ORF">PECUL_23A038001</name>
</gene>
<accession>A0AAD1SNT8</accession>
<keyword evidence="6" id="KW-0805">Transcription regulation</keyword>
<dbReference type="GO" id="GO:0008270">
    <property type="term" value="F:zinc ion binding"/>
    <property type="evidence" value="ECO:0007669"/>
    <property type="project" value="UniProtKB-KW"/>
</dbReference>
<reference evidence="12" key="1">
    <citation type="submission" date="2022-03" db="EMBL/GenBank/DDBJ databases">
        <authorList>
            <person name="Alioto T."/>
            <person name="Alioto T."/>
            <person name="Gomez Garrido J."/>
        </authorList>
    </citation>
    <scope>NUCLEOTIDE SEQUENCE</scope>
</reference>
<evidence type="ECO:0000256" key="5">
    <source>
        <dbReference type="ARBA" id="ARBA00022833"/>
    </source>
</evidence>
<dbReference type="FunFam" id="3.30.160.60:FF:000322">
    <property type="entry name" value="GDNF-inducible zinc finger protein 1"/>
    <property type="match status" value="1"/>
</dbReference>
<keyword evidence="9" id="KW-0539">Nucleus</keyword>
<evidence type="ECO:0000256" key="1">
    <source>
        <dbReference type="ARBA" id="ARBA00004123"/>
    </source>
</evidence>
<organism evidence="12 13">
    <name type="scientific">Pelobates cultripes</name>
    <name type="common">Western spadefoot toad</name>
    <dbReference type="NCBI Taxonomy" id="61616"/>
    <lineage>
        <taxon>Eukaryota</taxon>
        <taxon>Metazoa</taxon>
        <taxon>Chordata</taxon>
        <taxon>Craniata</taxon>
        <taxon>Vertebrata</taxon>
        <taxon>Euteleostomi</taxon>
        <taxon>Amphibia</taxon>
        <taxon>Batrachia</taxon>
        <taxon>Anura</taxon>
        <taxon>Pelobatoidea</taxon>
        <taxon>Pelobatidae</taxon>
        <taxon>Pelobates</taxon>
    </lineage>
</organism>
<evidence type="ECO:0000256" key="6">
    <source>
        <dbReference type="ARBA" id="ARBA00023015"/>
    </source>
</evidence>
<comment type="subcellular location">
    <subcellularLocation>
        <location evidence="1">Nucleus</location>
    </subcellularLocation>
</comment>
<dbReference type="GO" id="GO:0003677">
    <property type="term" value="F:DNA binding"/>
    <property type="evidence" value="ECO:0007669"/>
    <property type="project" value="UniProtKB-KW"/>
</dbReference>
<dbReference type="FunFam" id="3.30.160.60:FF:000446">
    <property type="entry name" value="Zinc finger protein"/>
    <property type="match status" value="1"/>
</dbReference>
<feature type="domain" description="C2H2-type" evidence="11">
    <location>
        <begin position="98"/>
        <end position="125"/>
    </location>
</feature>
<evidence type="ECO:0000256" key="9">
    <source>
        <dbReference type="ARBA" id="ARBA00023242"/>
    </source>
</evidence>
<dbReference type="SMART" id="SM00355">
    <property type="entry name" value="ZnF_C2H2"/>
    <property type="match status" value="6"/>
</dbReference>
<evidence type="ECO:0000259" key="11">
    <source>
        <dbReference type="PROSITE" id="PS50157"/>
    </source>
</evidence>
<dbReference type="EMBL" id="OW240918">
    <property type="protein sequence ID" value="CAH2306531.1"/>
    <property type="molecule type" value="Genomic_DNA"/>
</dbReference>
<keyword evidence="7" id="KW-0238">DNA-binding</keyword>
<protein>
    <submittedName>
        <fullName evidence="12">Gastrula zinc finger -like</fullName>
    </submittedName>
</protein>
<dbReference type="Proteomes" id="UP001295444">
    <property type="component" value="Chromosome 07"/>
</dbReference>
<dbReference type="GO" id="GO:0005634">
    <property type="term" value="C:nucleus"/>
    <property type="evidence" value="ECO:0007669"/>
    <property type="project" value="UniProtKB-SubCell"/>
</dbReference>
<feature type="domain" description="C2H2-type" evidence="11">
    <location>
        <begin position="189"/>
        <end position="216"/>
    </location>
</feature>
<dbReference type="PROSITE" id="PS50157">
    <property type="entry name" value="ZINC_FINGER_C2H2_2"/>
    <property type="match status" value="6"/>
</dbReference>
<dbReference type="FunFam" id="3.30.160.60:FF:000495">
    <property type="entry name" value="zinc finger protein 668"/>
    <property type="match status" value="1"/>
</dbReference>
<keyword evidence="2" id="KW-0479">Metal-binding</keyword>
<dbReference type="FunFam" id="3.30.160.60:FF:000202">
    <property type="entry name" value="Zinc finger protein 574"/>
    <property type="match status" value="1"/>
</dbReference>
<evidence type="ECO:0000313" key="12">
    <source>
        <dbReference type="EMBL" id="CAH2306531.1"/>
    </source>
</evidence>
<dbReference type="InterPro" id="IPR013087">
    <property type="entry name" value="Znf_C2H2_type"/>
</dbReference>
<feature type="domain" description="C2H2-type" evidence="11">
    <location>
        <begin position="161"/>
        <end position="188"/>
    </location>
</feature>
<dbReference type="InterPro" id="IPR036236">
    <property type="entry name" value="Znf_C2H2_sf"/>
</dbReference>
<evidence type="ECO:0000256" key="4">
    <source>
        <dbReference type="ARBA" id="ARBA00022771"/>
    </source>
</evidence>
<keyword evidence="5" id="KW-0862">Zinc</keyword>
<evidence type="ECO:0000256" key="8">
    <source>
        <dbReference type="ARBA" id="ARBA00023163"/>
    </source>
</evidence>
<dbReference type="PROSITE" id="PS00028">
    <property type="entry name" value="ZINC_FINGER_C2H2_1"/>
    <property type="match status" value="6"/>
</dbReference>
<evidence type="ECO:0000256" key="7">
    <source>
        <dbReference type="ARBA" id="ARBA00023125"/>
    </source>
</evidence>
<feature type="domain" description="C2H2-type" evidence="11">
    <location>
        <begin position="70"/>
        <end position="97"/>
    </location>
</feature>
<dbReference type="Pfam" id="PF00096">
    <property type="entry name" value="zf-C2H2"/>
    <property type="match status" value="5"/>
</dbReference>
<name>A0AAD1SNT8_PELCU</name>
<evidence type="ECO:0000256" key="10">
    <source>
        <dbReference type="PROSITE-ProRule" id="PRU00042"/>
    </source>
</evidence>
<evidence type="ECO:0000256" key="3">
    <source>
        <dbReference type="ARBA" id="ARBA00022737"/>
    </source>
</evidence>
<sequence length="321" mass="37270">MDMCKRGSCAQDDLDVLLIDSRGVPYTMSEKSKSHCVNESPIKCKKQTACHAQANEKDYNSKFKREDKSLKCTDCSKRFKWPSHLKHHMRSHTNERPFKCTVCPKTFKDPHKLNRHQQIHPQFKKDMVYWKLYKCNICDKNFKYPSDLDKHNLIHTGEKPFKCPICGAGFRRFDHLKRHNFVHSGDRPFKCSVCAKGFVEATELLKHERTHTGNKPYQCTFCEKSFYHLRSLKEHAAAKHGLGALEMKTLFRDIRSRIAAAKGSTQYSSETSTRTGKNRLELENSECISTEDSPNEIVVCLSDDESESDTNIKDKECWKMY</sequence>
<feature type="domain" description="C2H2-type" evidence="11">
    <location>
        <begin position="133"/>
        <end position="160"/>
    </location>
</feature>
<dbReference type="Gene3D" id="3.30.160.60">
    <property type="entry name" value="Classic Zinc Finger"/>
    <property type="match status" value="6"/>
</dbReference>
<keyword evidence="8" id="KW-0804">Transcription</keyword>
<evidence type="ECO:0000313" key="13">
    <source>
        <dbReference type="Proteomes" id="UP001295444"/>
    </source>
</evidence>
<dbReference type="FunFam" id="3.30.160.60:FF:000744">
    <property type="entry name" value="zinc finger E-box-binding homeobox 1"/>
    <property type="match status" value="1"/>
</dbReference>
<dbReference type="PANTHER" id="PTHR24406">
    <property type="entry name" value="TRANSCRIPTIONAL REPRESSOR CTCFL-RELATED"/>
    <property type="match status" value="1"/>
</dbReference>
<dbReference type="GO" id="GO:0032502">
    <property type="term" value="P:developmental process"/>
    <property type="evidence" value="ECO:0007669"/>
    <property type="project" value="UniProtKB-ARBA"/>
</dbReference>
<proteinExistence type="predicted"/>
<dbReference type="GO" id="GO:0006357">
    <property type="term" value="P:regulation of transcription by RNA polymerase II"/>
    <property type="evidence" value="ECO:0007669"/>
    <property type="project" value="UniProtKB-ARBA"/>
</dbReference>
<dbReference type="SUPFAM" id="SSF57667">
    <property type="entry name" value="beta-beta-alpha zinc fingers"/>
    <property type="match status" value="3"/>
</dbReference>
<keyword evidence="13" id="KW-1185">Reference proteome</keyword>
<keyword evidence="4 10" id="KW-0863">Zinc-finger</keyword>
<keyword evidence="3" id="KW-0677">Repeat</keyword>